<dbReference type="AlphaFoldDB" id="A0A3Q9UJV8"/>
<accession>A0A3Q9UJV8</accession>
<dbReference type="InterPro" id="IPR036291">
    <property type="entry name" value="NAD(P)-bd_dom_sf"/>
</dbReference>
<protein>
    <submittedName>
        <fullName evidence="3">Gfo/Idh/MocA family oxidoreductase</fullName>
    </submittedName>
</protein>
<evidence type="ECO:0000259" key="2">
    <source>
        <dbReference type="Pfam" id="PF22725"/>
    </source>
</evidence>
<dbReference type="GO" id="GO:0000166">
    <property type="term" value="F:nucleotide binding"/>
    <property type="evidence" value="ECO:0007669"/>
    <property type="project" value="InterPro"/>
</dbReference>
<dbReference type="PANTHER" id="PTHR43054:SF1">
    <property type="entry name" value="SCYLLO-INOSITOL 2-DEHYDROGENASE (NADP(+)) IOLU"/>
    <property type="match status" value="1"/>
</dbReference>
<dbReference type="InterPro" id="IPR000683">
    <property type="entry name" value="Gfo/Idh/MocA-like_OxRdtase_N"/>
</dbReference>
<dbReference type="RefSeq" id="WP_097798421.1">
    <property type="nucleotide sequence ID" value="NZ_CP025570.1"/>
</dbReference>
<evidence type="ECO:0000259" key="1">
    <source>
        <dbReference type="Pfam" id="PF01408"/>
    </source>
</evidence>
<dbReference type="KEGG" id="aji:C0Z10_02985"/>
<dbReference type="Pfam" id="PF22725">
    <property type="entry name" value="GFO_IDH_MocA_C3"/>
    <property type="match status" value="1"/>
</dbReference>
<dbReference type="Pfam" id="PF01408">
    <property type="entry name" value="GFO_IDH_MocA"/>
    <property type="match status" value="1"/>
</dbReference>
<dbReference type="InterPro" id="IPR055170">
    <property type="entry name" value="GFO_IDH_MocA-like_dom"/>
</dbReference>
<gene>
    <name evidence="3" type="ORF">C0Z10_02985</name>
</gene>
<dbReference type="Gene3D" id="3.30.360.10">
    <property type="entry name" value="Dihydrodipicolinate Reductase, domain 2"/>
    <property type="match status" value="1"/>
</dbReference>
<feature type="domain" description="GFO/IDH/MocA-like oxidoreductase" evidence="2">
    <location>
        <begin position="138"/>
        <end position="261"/>
    </location>
</feature>
<dbReference type="PANTHER" id="PTHR43054">
    <property type="match status" value="1"/>
</dbReference>
<reference evidence="4" key="1">
    <citation type="submission" date="2017-12" db="EMBL/GenBank/DDBJ databases">
        <title>Whole genome sequencing of Acidipropionibacterium jensenii strains JS279 and JS280.</title>
        <authorList>
            <person name="Deptula P."/>
            <person name="Laine P."/>
            <person name="Smolander O.-P."/>
            <person name="Paulin L."/>
            <person name="Auvinen P."/>
            <person name="Varmanen P."/>
        </authorList>
    </citation>
    <scope>NUCLEOTIDE SEQUENCE [LARGE SCALE GENOMIC DNA]</scope>
    <source>
        <strain evidence="4">JS280</strain>
    </source>
</reference>
<dbReference type="EMBL" id="CP025570">
    <property type="protein sequence ID" value="AZZ38877.1"/>
    <property type="molecule type" value="Genomic_DNA"/>
</dbReference>
<feature type="domain" description="Gfo/Idh/MocA-like oxidoreductase N-terminal" evidence="1">
    <location>
        <begin position="4"/>
        <end position="116"/>
    </location>
</feature>
<evidence type="ECO:0000313" key="3">
    <source>
        <dbReference type="EMBL" id="AZZ38877.1"/>
    </source>
</evidence>
<sequence length="339" mass="36651">MISLATIGTSAITEHLLDAVADSSRIRHTVVHSRSAARGRAFADQVGVDRVVTTLEELAGSGIDAVYIASPNALHHDQARAMLRAGRHVLVEKSACVTPAGWQDLVDLARARGLALLEANRNSVWHPGTAALREALPRLGRIRLSQLGYCQRSSRYDRFLAGQTPGIFDPAMGAGALMDIGTYALEAMIELFGQPPTFSTEAVLIGHQQPGTADRQDRPLDPSIDGAGVLTARYPGHLCTVTWSKISDSSAPSVIQGEDATLTADSIEDPSQLTLTARGSRQVIEIPRRRIRDMGHELEAFADAVEDPSRCSLPQRWTAQRLDLMAEIRRRTGVRLAGS</sequence>
<dbReference type="Gene3D" id="3.40.50.720">
    <property type="entry name" value="NAD(P)-binding Rossmann-like Domain"/>
    <property type="match status" value="1"/>
</dbReference>
<dbReference type="SUPFAM" id="SSF55347">
    <property type="entry name" value="Glyceraldehyde-3-phosphate dehydrogenase-like, C-terminal domain"/>
    <property type="match status" value="1"/>
</dbReference>
<organism evidence="3 4">
    <name type="scientific">Acidipropionibacterium jensenii</name>
    <dbReference type="NCBI Taxonomy" id="1749"/>
    <lineage>
        <taxon>Bacteria</taxon>
        <taxon>Bacillati</taxon>
        <taxon>Actinomycetota</taxon>
        <taxon>Actinomycetes</taxon>
        <taxon>Propionibacteriales</taxon>
        <taxon>Propionibacteriaceae</taxon>
        <taxon>Acidipropionibacterium</taxon>
    </lineage>
</organism>
<evidence type="ECO:0000313" key="4">
    <source>
        <dbReference type="Proteomes" id="UP000285875"/>
    </source>
</evidence>
<dbReference type="SUPFAM" id="SSF51735">
    <property type="entry name" value="NAD(P)-binding Rossmann-fold domains"/>
    <property type="match status" value="1"/>
</dbReference>
<dbReference type="Proteomes" id="UP000285875">
    <property type="component" value="Chromosome"/>
</dbReference>
<proteinExistence type="predicted"/>
<name>A0A3Q9UJV8_9ACTN</name>